<comment type="similarity">
    <text evidence="1">Belongs to the MlaA family.</text>
</comment>
<feature type="chain" id="PRO_5002778972" evidence="4">
    <location>
        <begin position="26"/>
        <end position="270"/>
    </location>
</feature>
<keyword evidence="5" id="KW-0449">Lipoprotein</keyword>
<gene>
    <name evidence="5" type="ordered locus">Bind_2594</name>
</gene>
<dbReference type="EMBL" id="CP001016">
    <property type="protein sequence ID" value="ACB96187.1"/>
    <property type="molecule type" value="Genomic_DNA"/>
</dbReference>
<evidence type="ECO:0000256" key="2">
    <source>
        <dbReference type="ARBA" id="ARBA00022729"/>
    </source>
</evidence>
<evidence type="ECO:0000313" key="6">
    <source>
        <dbReference type="Proteomes" id="UP000001695"/>
    </source>
</evidence>
<dbReference type="Proteomes" id="UP000001695">
    <property type="component" value="Chromosome"/>
</dbReference>
<dbReference type="eggNOG" id="COG2853">
    <property type="taxonomic scope" value="Bacteria"/>
</dbReference>
<dbReference type="Pfam" id="PF04333">
    <property type="entry name" value="MlaA"/>
    <property type="match status" value="1"/>
</dbReference>
<keyword evidence="2 4" id="KW-0732">Signal</keyword>
<feature type="compositionally biased region" description="Polar residues" evidence="3">
    <location>
        <begin position="41"/>
        <end position="54"/>
    </location>
</feature>
<dbReference type="HOGENOM" id="CLU_059326_3_0_5"/>
<accession>B2IIX5</accession>
<dbReference type="PANTHER" id="PTHR30035:SF3">
    <property type="entry name" value="INTERMEMBRANE PHOSPHOLIPID TRANSPORT SYSTEM LIPOPROTEIN MLAA"/>
    <property type="match status" value="1"/>
</dbReference>
<evidence type="ECO:0000256" key="4">
    <source>
        <dbReference type="SAM" id="SignalP"/>
    </source>
</evidence>
<dbReference type="OrthoDB" id="9785326at2"/>
<evidence type="ECO:0000256" key="3">
    <source>
        <dbReference type="SAM" id="MobiDB-lite"/>
    </source>
</evidence>
<keyword evidence="6" id="KW-1185">Reference proteome</keyword>
<dbReference type="PANTHER" id="PTHR30035">
    <property type="entry name" value="LIPOPROTEIN VACJ-RELATED"/>
    <property type="match status" value="1"/>
</dbReference>
<feature type="signal peptide" evidence="4">
    <location>
        <begin position="1"/>
        <end position="25"/>
    </location>
</feature>
<reference evidence="6" key="1">
    <citation type="submission" date="2008-03" db="EMBL/GenBank/DDBJ databases">
        <title>Complete sequence of chromosome of Beijerinckia indica subsp. indica ATCC 9039.</title>
        <authorList>
            <consortium name="US DOE Joint Genome Institute"/>
            <person name="Copeland A."/>
            <person name="Lucas S."/>
            <person name="Lapidus A."/>
            <person name="Glavina del Rio T."/>
            <person name="Dalin E."/>
            <person name="Tice H."/>
            <person name="Bruce D."/>
            <person name="Goodwin L."/>
            <person name="Pitluck S."/>
            <person name="LaButti K."/>
            <person name="Schmutz J."/>
            <person name="Larimer F."/>
            <person name="Land M."/>
            <person name="Hauser L."/>
            <person name="Kyrpides N."/>
            <person name="Mikhailova N."/>
            <person name="Dunfield P.F."/>
            <person name="Dedysh S.N."/>
            <person name="Liesack W."/>
            <person name="Saw J.H."/>
            <person name="Alam M."/>
            <person name="Chen Y."/>
            <person name="Murrell J.C."/>
            <person name="Richardson P."/>
        </authorList>
    </citation>
    <scope>NUCLEOTIDE SEQUENCE [LARGE SCALE GENOMIC DNA]</scope>
    <source>
        <strain evidence="6">ATCC 9039 / DSM 1715 / NCIMB 8712</strain>
    </source>
</reference>
<sequence length="270" mass="29094">MFLSFVKRCACVSIFGSFLVHPVYATDLENPSNQEPHDSTQLRVNDSTNDPAESVNRTIFKGNKAVDDYVMRPIARTYLDYVPEGARKSIQNFVRNTGEPTVFVNDVLQGNGRRAWNTTQRFAINTTVGAAGLFDVASMWEKPFHKADLGQTFGVWGIDAGPSVQLPLLGPSNVRDTVAAVVTSVASPFGFVHGGAMNVVSYAQKGVGGVGAVNSRAESLSKTDALEKSSQDYYASTRLVKARERAKLIEEGKIGLVSQSGSSIADAPNN</sequence>
<dbReference type="GO" id="GO:0016020">
    <property type="term" value="C:membrane"/>
    <property type="evidence" value="ECO:0007669"/>
    <property type="project" value="InterPro"/>
</dbReference>
<reference evidence="5 6" key="2">
    <citation type="journal article" date="2010" name="J. Bacteriol.">
        <title>Complete genome sequence of Beijerinckia indica subsp. indica.</title>
        <authorList>
            <person name="Tamas I."/>
            <person name="Dedysh S.N."/>
            <person name="Liesack W."/>
            <person name="Stott M.B."/>
            <person name="Alam M."/>
            <person name="Murrell J.C."/>
            <person name="Dunfield P.F."/>
        </authorList>
    </citation>
    <scope>NUCLEOTIDE SEQUENCE [LARGE SCALE GENOMIC DNA]</scope>
    <source>
        <strain evidence="6">ATCC 9039 / DSM 1715 / NCIMB 8712</strain>
    </source>
</reference>
<name>B2IIX5_BEII9</name>
<organism evidence="5 6">
    <name type="scientific">Beijerinckia indica subsp. indica (strain ATCC 9039 / DSM 1715 / NCIMB 8712)</name>
    <dbReference type="NCBI Taxonomy" id="395963"/>
    <lineage>
        <taxon>Bacteria</taxon>
        <taxon>Pseudomonadati</taxon>
        <taxon>Pseudomonadota</taxon>
        <taxon>Alphaproteobacteria</taxon>
        <taxon>Hyphomicrobiales</taxon>
        <taxon>Beijerinckiaceae</taxon>
        <taxon>Beijerinckia</taxon>
    </lineage>
</organism>
<feature type="region of interest" description="Disordered" evidence="3">
    <location>
        <begin position="30"/>
        <end position="54"/>
    </location>
</feature>
<dbReference type="AlphaFoldDB" id="B2IIX5"/>
<protein>
    <submittedName>
        <fullName evidence="5">VacJ family lipoprotein</fullName>
    </submittedName>
</protein>
<dbReference type="KEGG" id="bid:Bind_2594"/>
<evidence type="ECO:0000313" key="5">
    <source>
        <dbReference type="EMBL" id="ACB96187.1"/>
    </source>
</evidence>
<proteinExistence type="inferred from homology"/>
<dbReference type="STRING" id="395963.Bind_2594"/>
<evidence type="ECO:0000256" key="1">
    <source>
        <dbReference type="ARBA" id="ARBA00010634"/>
    </source>
</evidence>
<dbReference type="RefSeq" id="WP_012385540.1">
    <property type="nucleotide sequence ID" value="NC_010581.1"/>
</dbReference>
<dbReference type="GO" id="GO:0120010">
    <property type="term" value="P:intermembrane phospholipid transfer"/>
    <property type="evidence" value="ECO:0007669"/>
    <property type="project" value="TreeGrafter"/>
</dbReference>
<dbReference type="InterPro" id="IPR007428">
    <property type="entry name" value="MlaA"/>
</dbReference>
<dbReference type="PRINTS" id="PR01805">
    <property type="entry name" value="VACJLIPOPROT"/>
</dbReference>